<dbReference type="InterPro" id="IPR013169">
    <property type="entry name" value="mRNA_splic_Cwf18-like"/>
</dbReference>
<gene>
    <name evidence="3" type="ORF">DEA37_0005176</name>
</gene>
<reference evidence="3 4" key="1">
    <citation type="journal article" date="2019" name="Gigascience">
        <title>Whole-genome sequence of the oriental lung fluke Paragonimus westermani.</title>
        <authorList>
            <person name="Oey H."/>
            <person name="Zakrzewski M."/>
            <person name="Narain K."/>
            <person name="Devi K.R."/>
            <person name="Agatsuma T."/>
            <person name="Nawaratna S."/>
            <person name="Gobert G.N."/>
            <person name="Jones M.K."/>
            <person name="Ragan M.A."/>
            <person name="McManus D.P."/>
            <person name="Krause L."/>
        </authorList>
    </citation>
    <scope>NUCLEOTIDE SEQUENCE [LARGE SCALE GENOMIC DNA]</scope>
    <source>
        <strain evidence="3 4">IND2009</strain>
    </source>
</reference>
<evidence type="ECO:0000256" key="1">
    <source>
        <dbReference type="SAM" id="Coils"/>
    </source>
</evidence>
<dbReference type="Proteomes" id="UP000324629">
    <property type="component" value="Unassembled WGS sequence"/>
</dbReference>
<keyword evidence="1" id="KW-0175">Coiled coil</keyword>
<dbReference type="AlphaFoldDB" id="A0A5J4NNV3"/>
<dbReference type="GO" id="GO:0005684">
    <property type="term" value="C:U2-type spliceosomal complex"/>
    <property type="evidence" value="ECO:0007669"/>
    <property type="project" value="TreeGrafter"/>
</dbReference>
<evidence type="ECO:0000256" key="2">
    <source>
        <dbReference type="SAM" id="MobiDB-lite"/>
    </source>
</evidence>
<accession>A0A5J4NNV3</accession>
<comment type="caution">
    <text evidence="3">The sequence shown here is derived from an EMBL/GenBank/DDBJ whole genome shotgun (WGS) entry which is preliminary data.</text>
</comment>
<name>A0A5J4NNV3_9TREM</name>
<dbReference type="PANTHER" id="PTHR31551:SF1">
    <property type="entry name" value="COILED-COIL DOMAIN-CONTAINING PROTEIN 12"/>
    <property type="match status" value="1"/>
</dbReference>
<dbReference type="GO" id="GO:0071014">
    <property type="term" value="C:post-mRNA release spliceosomal complex"/>
    <property type="evidence" value="ECO:0007669"/>
    <property type="project" value="TreeGrafter"/>
</dbReference>
<sequence>MFPKFTVRYASCIMTSLDIDEANEEGKPPAASNPDVKDDSVGHLREQAVSRKQRLLQLRMRQTNKQNGEQFPSENEDLPKPVFRNYKPQSDELKSGELPVASSIDLIPYVSSQLDAANAPVVVEEVNLVSLAPRKPDWDLKRGVEKKLQKLERRTQRAIAELIRERLRSVESDLATTVNQQPAPIG</sequence>
<dbReference type="EMBL" id="QNGE01001751">
    <property type="protein sequence ID" value="KAA3676910.1"/>
    <property type="molecule type" value="Genomic_DNA"/>
</dbReference>
<dbReference type="PANTHER" id="PTHR31551">
    <property type="entry name" value="PRE-MRNA-SPLICING FACTOR CWF18"/>
    <property type="match status" value="1"/>
</dbReference>
<protein>
    <submittedName>
        <fullName evidence="3">Coiled-coil domain-containing protein 12</fullName>
    </submittedName>
</protein>
<feature type="coiled-coil region" evidence="1">
    <location>
        <begin position="141"/>
        <end position="168"/>
    </location>
</feature>
<feature type="compositionally biased region" description="Basic and acidic residues" evidence="2">
    <location>
        <begin position="35"/>
        <end position="48"/>
    </location>
</feature>
<evidence type="ECO:0000313" key="3">
    <source>
        <dbReference type="EMBL" id="KAA3676910.1"/>
    </source>
</evidence>
<proteinExistence type="predicted"/>
<dbReference type="Pfam" id="PF08315">
    <property type="entry name" value="cwf18"/>
    <property type="match status" value="1"/>
</dbReference>
<feature type="region of interest" description="Disordered" evidence="2">
    <location>
        <begin position="20"/>
        <end position="48"/>
    </location>
</feature>
<evidence type="ECO:0000313" key="4">
    <source>
        <dbReference type="Proteomes" id="UP000324629"/>
    </source>
</evidence>
<keyword evidence="4" id="KW-1185">Reference proteome</keyword>
<organism evidence="3 4">
    <name type="scientific">Paragonimus westermani</name>
    <dbReference type="NCBI Taxonomy" id="34504"/>
    <lineage>
        <taxon>Eukaryota</taxon>
        <taxon>Metazoa</taxon>
        <taxon>Spiralia</taxon>
        <taxon>Lophotrochozoa</taxon>
        <taxon>Platyhelminthes</taxon>
        <taxon>Trematoda</taxon>
        <taxon>Digenea</taxon>
        <taxon>Plagiorchiida</taxon>
        <taxon>Troglotremata</taxon>
        <taxon>Troglotrematidae</taxon>
        <taxon>Paragonimus</taxon>
    </lineage>
</organism>